<evidence type="ECO:0000313" key="4">
    <source>
        <dbReference type="EMBL" id="TXE09956.1"/>
    </source>
</evidence>
<dbReference type="RefSeq" id="WP_147135657.1">
    <property type="nucleotide sequence ID" value="NZ_VOSC01000025.1"/>
</dbReference>
<reference evidence="5" key="1">
    <citation type="submission" date="2019-08" db="EMBL/GenBank/DDBJ databases">
        <title>Seonamhaeicola sediminis sp. nov., isolated from marine sediment.</title>
        <authorList>
            <person name="Cao W.R."/>
        </authorList>
    </citation>
    <scope>NUCLEOTIDE SEQUENCE [LARGE SCALE GENOMIC DNA]</scope>
    <source>
        <strain evidence="5">Gy8</strain>
    </source>
</reference>
<evidence type="ECO:0000256" key="1">
    <source>
        <dbReference type="SAM" id="MobiDB-lite"/>
    </source>
</evidence>
<accession>A0A5C7AMI1</accession>
<dbReference type="Gene3D" id="2.160.20.120">
    <property type="match status" value="1"/>
</dbReference>
<evidence type="ECO:0000256" key="2">
    <source>
        <dbReference type="SAM" id="SignalP"/>
    </source>
</evidence>
<protein>
    <submittedName>
        <fullName evidence="4">DUF2807 domain-containing protein</fullName>
    </submittedName>
</protein>
<evidence type="ECO:0000313" key="5">
    <source>
        <dbReference type="Proteomes" id="UP000321790"/>
    </source>
</evidence>
<organism evidence="4 5">
    <name type="scientific">Seonamhaeicola algicola</name>
    <dbReference type="NCBI Taxonomy" id="1719036"/>
    <lineage>
        <taxon>Bacteria</taxon>
        <taxon>Pseudomonadati</taxon>
        <taxon>Bacteroidota</taxon>
        <taxon>Flavobacteriia</taxon>
        <taxon>Flavobacteriales</taxon>
        <taxon>Flavobacteriaceae</taxon>
    </lineage>
</organism>
<proteinExistence type="predicted"/>
<evidence type="ECO:0000259" key="3">
    <source>
        <dbReference type="Pfam" id="PF10988"/>
    </source>
</evidence>
<name>A0A5C7AMI1_9FLAO</name>
<keyword evidence="5" id="KW-1185">Reference proteome</keyword>
<dbReference type="AlphaFoldDB" id="A0A5C7AMI1"/>
<keyword evidence="2" id="KW-0732">Signal</keyword>
<dbReference type="PROSITE" id="PS51257">
    <property type="entry name" value="PROKAR_LIPOPROTEIN"/>
    <property type="match status" value="1"/>
</dbReference>
<feature type="chain" id="PRO_5022861716" evidence="2">
    <location>
        <begin position="22"/>
        <end position="242"/>
    </location>
</feature>
<gene>
    <name evidence="4" type="ORF">FUA26_10765</name>
</gene>
<dbReference type="Pfam" id="PF10988">
    <property type="entry name" value="DUF2807"/>
    <property type="match status" value="1"/>
</dbReference>
<dbReference type="OrthoDB" id="942536at2"/>
<feature type="signal peptide" evidence="2">
    <location>
        <begin position="1"/>
        <end position="21"/>
    </location>
</feature>
<dbReference type="Proteomes" id="UP000321790">
    <property type="component" value="Unassembled WGS sequence"/>
</dbReference>
<sequence length="242" mass="25544">MTTLVKIIVATVLSFTLFSCNFNMNFDAGVKGNGNVITKERNVDYSFNTIKATEGLDVYLTQGSSTHITVEADENIHNLILTDVEDGVLKIHTKQSIGRAASKKVHVSFKDISAIISTSGSDVYAENTITVDELDLKSTSGSDMTLSVNTQILNCKSTSGSDLKLSGSTNKLIAEATSGSDIKAADLQAQSSTVKASSGADITVNTAKELIAKASSGGDIKYYGNPEKVDKTDSASGSIKQK</sequence>
<comment type="caution">
    <text evidence="4">The sequence shown here is derived from an EMBL/GenBank/DDBJ whole genome shotgun (WGS) entry which is preliminary data.</text>
</comment>
<dbReference type="InterPro" id="IPR021255">
    <property type="entry name" value="DUF2807"/>
</dbReference>
<feature type="region of interest" description="Disordered" evidence="1">
    <location>
        <begin position="217"/>
        <end position="242"/>
    </location>
</feature>
<feature type="domain" description="Putative auto-transporter adhesin head GIN" evidence="3">
    <location>
        <begin position="47"/>
        <end position="226"/>
    </location>
</feature>
<dbReference type="EMBL" id="VOSC01000025">
    <property type="protein sequence ID" value="TXE09956.1"/>
    <property type="molecule type" value="Genomic_DNA"/>
</dbReference>